<keyword evidence="7" id="KW-1185">Reference proteome</keyword>
<sequence length="307" mass="33851">MDWDDLKVFLAVARVESLSRAGKVLKRDAATVGRRIAKLEADLGQVLFTKSPQGYALTEAGSRLLTHAERAEQAVLSGADEVKGQSGQLSGQVRIGATDGCASYILPQVCAQIQRQHPELELQIVALPRVINLSKREADMAITVSPPQAGRVTVQRVTDYHLHMAASEEYLRDAPPLERLEDLKGHPIVGYIQDMIFYPELDFLTKLGIDRVQLASNLVAVQLGMVRQGGGVGITHDFILPFAPELRRVLVDQLSITRSFYLIRHEGDARVERFARVAQELAQGIRNEVARLEAQIGQSGWPGRFSA</sequence>
<dbReference type="Proteomes" id="UP001528040">
    <property type="component" value="Unassembled WGS sequence"/>
</dbReference>
<evidence type="ECO:0000256" key="4">
    <source>
        <dbReference type="ARBA" id="ARBA00023163"/>
    </source>
</evidence>
<keyword evidence="3" id="KW-0238">DNA-binding</keyword>
<dbReference type="Gene3D" id="3.40.190.290">
    <property type="match status" value="1"/>
</dbReference>
<dbReference type="PROSITE" id="PS50931">
    <property type="entry name" value="HTH_LYSR"/>
    <property type="match status" value="1"/>
</dbReference>
<name>A0ABT4W096_9RHOB</name>
<dbReference type="InterPro" id="IPR000847">
    <property type="entry name" value="LysR_HTH_N"/>
</dbReference>
<dbReference type="InterPro" id="IPR036390">
    <property type="entry name" value="WH_DNA-bd_sf"/>
</dbReference>
<organism evidence="6 7">
    <name type="scientific">Aliiroseovarius salicola</name>
    <dbReference type="NCBI Taxonomy" id="3009082"/>
    <lineage>
        <taxon>Bacteria</taxon>
        <taxon>Pseudomonadati</taxon>
        <taxon>Pseudomonadota</taxon>
        <taxon>Alphaproteobacteria</taxon>
        <taxon>Rhodobacterales</taxon>
        <taxon>Paracoccaceae</taxon>
        <taxon>Aliiroseovarius</taxon>
    </lineage>
</organism>
<evidence type="ECO:0000259" key="5">
    <source>
        <dbReference type="PROSITE" id="PS50931"/>
    </source>
</evidence>
<evidence type="ECO:0000313" key="6">
    <source>
        <dbReference type="EMBL" id="MDA5093929.1"/>
    </source>
</evidence>
<dbReference type="InterPro" id="IPR058163">
    <property type="entry name" value="LysR-type_TF_proteobact-type"/>
</dbReference>
<evidence type="ECO:0000256" key="3">
    <source>
        <dbReference type="ARBA" id="ARBA00023125"/>
    </source>
</evidence>
<dbReference type="PANTHER" id="PTHR30537:SF3">
    <property type="entry name" value="TRANSCRIPTIONAL REGULATORY PROTEIN"/>
    <property type="match status" value="1"/>
</dbReference>
<dbReference type="SUPFAM" id="SSF53850">
    <property type="entry name" value="Periplasmic binding protein-like II"/>
    <property type="match status" value="1"/>
</dbReference>
<evidence type="ECO:0000313" key="7">
    <source>
        <dbReference type="Proteomes" id="UP001528040"/>
    </source>
</evidence>
<dbReference type="InterPro" id="IPR005119">
    <property type="entry name" value="LysR_subst-bd"/>
</dbReference>
<dbReference type="CDD" id="cd05466">
    <property type="entry name" value="PBP2_LTTR_substrate"/>
    <property type="match status" value="1"/>
</dbReference>
<gene>
    <name evidence="6" type="ORF">O2N63_07495</name>
</gene>
<dbReference type="InterPro" id="IPR036388">
    <property type="entry name" value="WH-like_DNA-bd_sf"/>
</dbReference>
<keyword evidence="4" id="KW-0804">Transcription</keyword>
<dbReference type="Pfam" id="PF00126">
    <property type="entry name" value="HTH_1"/>
    <property type="match status" value="1"/>
</dbReference>
<comment type="caution">
    <text evidence="6">The sequence shown here is derived from an EMBL/GenBank/DDBJ whole genome shotgun (WGS) entry which is preliminary data.</text>
</comment>
<reference evidence="6 7" key="1">
    <citation type="submission" date="2023-01" db="EMBL/GenBank/DDBJ databases">
        <authorList>
            <person name="Yoon J.-W."/>
        </authorList>
    </citation>
    <scope>NUCLEOTIDE SEQUENCE [LARGE SCALE GENOMIC DNA]</scope>
    <source>
        <strain evidence="6 7">KMU-50</strain>
    </source>
</reference>
<evidence type="ECO:0000256" key="1">
    <source>
        <dbReference type="ARBA" id="ARBA00009437"/>
    </source>
</evidence>
<dbReference type="Gene3D" id="1.10.10.10">
    <property type="entry name" value="Winged helix-like DNA-binding domain superfamily/Winged helix DNA-binding domain"/>
    <property type="match status" value="1"/>
</dbReference>
<dbReference type="EMBL" id="JAQIIO010000003">
    <property type="protein sequence ID" value="MDA5093929.1"/>
    <property type="molecule type" value="Genomic_DNA"/>
</dbReference>
<comment type="similarity">
    <text evidence="1">Belongs to the LysR transcriptional regulatory family.</text>
</comment>
<protein>
    <submittedName>
        <fullName evidence="6">LysR family transcriptional regulator</fullName>
    </submittedName>
</protein>
<feature type="domain" description="HTH lysR-type" evidence="5">
    <location>
        <begin position="1"/>
        <end position="58"/>
    </location>
</feature>
<dbReference type="RefSeq" id="WP_271053630.1">
    <property type="nucleotide sequence ID" value="NZ_JAQIIO010000003.1"/>
</dbReference>
<evidence type="ECO:0000256" key="2">
    <source>
        <dbReference type="ARBA" id="ARBA00023015"/>
    </source>
</evidence>
<accession>A0ABT4W096</accession>
<dbReference type="Pfam" id="PF03466">
    <property type="entry name" value="LysR_substrate"/>
    <property type="match status" value="1"/>
</dbReference>
<dbReference type="SUPFAM" id="SSF46785">
    <property type="entry name" value="Winged helix' DNA-binding domain"/>
    <property type="match status" value="1"/>
</dbReference>
<dbReference type="PANTHER" id="PTHR30537">
    <property type="entry name" value="HTH-TYPE TRANSCRIPTIONAL REGULATOR"/>
    <property type="match status" value="1"/>
</dbReference>
<keyword evidence="2" id="KW-0805">Transcription regulation</keyword>
<proteinExistence type="inferred from homology"/>